<dbReference type="Proteomes" id="UP000249915">
    <property type="component" value="Unassembled WGS sequence"/>
</dbReference>
<feature type="transmembrane region" description="Helical" evidence="6">
    <location>
        <begin position="95"/>
        <end position="116"/>
    </location>
</feature>
<evidence type="ECO:0000256" key="4">
    <source>
        <dbReference type="ARBA" id="ARBA00023136"/>
    </source>
</evidence>
<evidence type="ECO:0000256" key="1">
    <source>
        <dbReference type="ARBA" id="ARBA00004141"/>
    </source>
</evidence>
<dbReference type="RefSeq" id="WP_112278978.1">
    <property type="nucleotide sequence ID" value="NZ_MASW01000001.1"/>
</dbReference>
<keyword evidence="8" id="KW-1185">Reference proteome</keyword>
<feature type="compositionally biased region" description="Polar residues" evidence="5">
    <location>
        <begin position="1"/>
        <end position="13"/>
    </location>
</feature>
<comment type="caution">
    <text evidence="7">The sequence shown here is derived from an EMBL/GenBank/DDBJ whole genome shotgun (WGS) entry which is preliminary data.</text>
</comment>
<proteinExistence type="predicted"/>
<dbReference type="Pfam" id="PF04138">
    <property type="entry name" value="GtrA_DPMS_TM"/>
    <property type="match status" value="1"/>
</dbReference>
<gene>
    <name evidence="7" type="ORF">BAY60_00530</name>
</gene>
<dbReference type="EMBL" id="MASW01000001">
    <property type="protein sequence ID" value="PXY30956.1"/>
    <property type="molecule type" value="Genomic_DNA"/>
</dbReference>
<accession>A0A2V4B733</accession>
<dbReference type="OrthoDB" id="5185562at2"/>
<keyword evidence="3 6" id="KW-1133">Transmembrane helix</keyword>
<sequence length="166" mass="17682">MTDVSTVTDTAPQPRQPGTKRPRLFARLLRAGASSVVATGFSQVTLIGLLATGASPTLASSVAFVAGAVPNYFIARRWAWGRQGKPHVKRELVPYLCVIGLGALASVGLTTLAGMITEPLKISGFTRIIVLDVAYLSSYALVFILKFTLLDRFVYSGPRALVSAKT</sequence>
<keyword evidence="4 6" id="KW-0472">Membrane</keyword>
<reference evidence="7 8" key="1">
    <citation type="submission" date="2016-07" db="EMBL/GenBank/DDBJ databases">
        <title>Draft genome sequence of Prauserella muralis DSM 45305, isolated from a mould-covered wall in an indoor environment.</title>
        <authorList>
            <person name="Ruckert C."/>
            <person name="Albersmeier A."/>
            <person name="Jiang C.-L."/>
            <person name="Jiang Y."/>
            <person name="Kalinowski J."/>
            <person name="Schneider O."/>
            <person name="Winkler A."/>
            <person name="Zotchev S.B."/>
        </authorList>
    </citation>
    <scope>NUCLEOTIDE SEQUENCE [LARGE SCALE GENOMIC DNA]</scope>
    <source>
        <strain evidence="7 8">DSM 45305</strain>
    </source>
</reference>
<evidence type="ECO:0000256" key="5">
    <source>
        <dbReference type="SAM" id="MobiDB-lite"/>
    </source>
</evidence>
<comment type="subcellular location">
    <subcellularLocation>
        <location evidence="1">Membrane</location>
        <topology evidence="1">Multi-pass membrane protein</topology>
    </subcellularLocation>
</comment>
<name>A0A2V4B733_9PSEU</name>
<evidence type="ECO:0000313" key="7">
    <source>
        <dbReference type="EMBL" id="PXY30956.1"/>
    </source>
</evidence>
<organism evidence="7 8">
    <name type="scientific">Prauserella muralis</name>
    <dbReference type="NCBI Taxonomy" id="588067"/>
    <lineage>
        <taxon>Bacteria</taxon>
        <taxon>Bacillati</taxon>
        <taxon>Actinomycetota</taxon>
        <taxon>Actinomycetes</taxon>
        <taxon>Pseudonocardiales</taxon>
        <taxon>Pseudonocardiaceae</taxon>
        <taxon>Prauserella</taxon>
    </lineage>
</organism>
<protein>
    <submittedName>
        <fullName evidence="7">Uncharacterized protein</fullName>
    </submittedName>
</protein>
<feature type="transmembrane region" description="Helical" evidence="6">
    <location>
        <begin position="57"/>
        <end position="74"/>
    </location>
</feature>
<keyword evidence="2 6" id="KW-0812">Transmembrane</keyword>
<evidence type="ECO:0000256" key="3">
    <source>
        <dbReference type="ARBA" id="ARBA00022989"/>
    </source>
</evidence>
<dbReference type="AlphaFoldDB" id="A0A2V4B733"/>
<dbReference type="InterPro" id="IPR007267">
    <property type="entry name" value="GtrA_DPMS_TM"/>
</dbReference>
<dbReference type="GO" id="GO:0000271">
    <property type="term" value="P:polysaccharide biosynthetic process"/>
    <property type="evidence" value="ECO:0007669"/>
    <property type="project" value="InterPro"/>
</dbReference>
<feature type="transmembrane region" description="Helical" evidence="6">
    <location>
        <begin position="28"/>
        <end position="51"/>
    </location>
</feature>
<evidence type="ECO:0000256" key="2">
    <source>
        <dbReference type="ARBA" id="ARBA00022692"/>
    </source>
</evidence>
<feature type="transmembrane region" description="Helical" evidence="6">
    <location>
        <begin position="128"/>
        <end position="149"/>
    </location>
</feature>
<evidence type="ECO:0000256" key="6">
    <source>
        <dbReference type="SAM" id="Phobius"/>
    </source>
</evidence>
<dbReference type="GO" id="GO:0016020">
    <property type="term" value="C:membrane"/>
    <property type="evidence" value="ECO:0007669"/>
    <property type="project" value="UniProtKB-SubCell"/>
</dbReference>
<feature type="region of interest" description="Disordered" evidence="5">
    <location>
        <begin position="1"/>
        <end position="20"/>
    </location>
</feature>
<evidence type="ECO:0000313" key="8">
    <source>
        <dbReference type="Proteomes" id="UP000249915"/>
    </source>
</evidence>